<organism evidence="2 3">
    <name type="scientific">Nocardia seriolae</name>
    <dbReference type="NCBI Taxonomy" id="37332"/>
    <lineage>
        <taxon>Bacteria</taxon>
        <taxon>Bacillati</taxon>
        <taxon>Actinomycetota</taxon>
        <taxon>Actinomycetes</taxon>
        <taxon>Mycobacteriales</taxon>
        <taxon>Nocardiaceae</taxon>
        <taxon>Nocardia</taxon>
    </lineage>
</organism>
<dbReference type="EMBL" id="BBYQ01000093">
    <property type="protein sequence ID" value="GAP30763.1"/>
    <property type="molecule type" value="Genomic_DNA"/>
</dbReference>
<protein>
    <recommendedName>
        <fullName evidence="1">Hemerythrin-like domain-containing protein</fullName>
    </recommendedName>
</protein>
<proteinExistence type="predicted"/>
<reference evidence="3" key="1">
    <citation type="submission" date="2015-07" db="EMBL/GenBank/DDBJ databases">
        <title>Nocardia seriolae U-1 whole genome shotgun sequence.</title>
        <authorList>
            <person name="Imajoh M."/>
            <person name="Fukumoto Y."/>
            <person name="Sukeda M."/>
            <person name="Yamane J."/>
            <person name="Yamasaki K."/>
            <person name="Shimizu M."/>
            <person name="Ohnishi K."/>
            <person name="Oshima S."/>
        </authorList>
    </citation>
    <scope>NUCLEOTIDE SEQUENCE [LARGE SCALE GENOMIC DNA]</scope>
    <source>
        <strain evidence="3">U-1</strain>
    </source>
</reference>
<sequence length="230" mass="26227">MQEYSMSTIGTAPDRPDAYDMIVVHNAFRRHFDALPGLVAAVASGDVERARRLVAFLDELAAGLHQHHTCEDELMWPILLERAPADAASVLRMEEQHERIAELTGRAHRRGIEFATAADPSIRDRLAATLRELADALDEHLAEEERHILPVVENVMTALEWQALGERGRAHMPKDRRLIFLGFLLQGVPATARRKLLAEMPFPARLAWRLLGRRAFTKEYREIYRADPQW</sequence>
<dbReference type="Pfam" id="PF01814">
    <property type="entry name" value="Hemerythrin"/>
    <property type="match status" value="1"/>
</dbReference>
<reference evidence="2 3" key="2">
    <citation type="journal article" date="2016" name="Genome Announc.">
        <title>Draft Genome Sequence of Erythromycin- and Oxytetracycline-Sensitive Nocardia seriolae Strain U-1 (NBRC 110359).</title>
        <authorList>
            <person name="Imajoh M."/>
            <person name="Sukeda M."/>
            <person name="Shimizu M."/>
            <person name="Yamane J."/>
            <person name="Ohnishi K."/>
            <person name="Oshima S."/>
        </authorList>
    </citation>
    <scope>NUCLEOTIDE SEQUENCE [LARGE SCALE GENOMIC DNA]</scope>
    <source>
        <strain evidence="2 3">U-1</strain>
    </source>
</reference>
<dbReference type="CDD" id="cd12108">
    <property type="entry name" value="Hr-like"/>
    <property type="match status" value="1"/>
</dbReference>
<keyword evidence="3" id="KW-1185">Reference proteome</keyword>
<dbReference type="PANTHER" id="PTHR38048">
    <property type="entry name" value="EXPRESSED PROTEIN"/>
    <property type="match status" value="1"/>
</dbReference>
<dbReference type="InterPro" id="IPR012312">
    <property type="entry name" value="Hemerythrin-like"/>
</dbReference>
<name>A0ABC9YZ86_9NOCA</name>
<dbReference type="AlphaFoldDB" id="A0ABC9YZ86"/>
<comment type="caution">
    <text evidence="2">The sequence shown here is derived from an EMBL/GenBank/DDBJ whole genome shotgun (WGS) entry which is preliminary data.</text>
</comment>
<evidence type="ECO:0000259" key="1">
    <source>
        <dbReference type="Pfam" id="PF01814"/>
    </source>
</evidence>
<dbReference type="Gene3D" id="1.20.120.520">
    <property type="entry name" value="nmb1532 protein domain like"/>
    <property type="match status" value="1"/>
</dbReference>
<dbReference type="InterPro" id="IPR053206">
    <property type="entry name" value="Dimeric_xanthone_biosynth"/>
</dbReference>
<evidence type="ECO:0000313" key="3">
    <source>
        <dbReference type="Proteomes" id="UP000037179"/>
    </source>
</evidence>
<dbReference type="PANTHER" id="PTHR38048:SF2">
    <property type="entry name" value="HEMERYTHRIN-LIKE DOMAIN-CONTAINING PROTEIN"/>
    <property type="match status" value="1"/>
</dbReference>
<dbReference type="Proteomes" id="UP000037179">
    <property type="component" value="Unassembled WGS sequence"/>
</dbReference>
<accession>A0ABC9YZ86</accession>
<gene>
    <name evidence="2" type="ORF">NSK11_contig00093-0029</name>
</gene>
<evidence type="ECO:0000313" key="2">
    <source>
        <dbReference type="EMBL" id="GAP30763.1"/>
    </source>
</evidence>
<feature type="domain" description="Hemerythrin-like" evidence="1">
    <location>
        <begin position="24"/>
        <end position="151"/>
    </location>
</feature>